<feature type="transmembrane region" description="Helical" evidence="1">
    <location>
        <begin position="86"/>
        <end position="106"/>
    </location>
</feature>
<keyword evidence="1" id="KW-0472">Membrane</keyword>
<dbReference type="SMART" id="SM00014">
    <property type="entry name" value="acidPPc"/>
    <property type="match status" value="1"/>
</dbReference>
<accession>B9XBJ9</accession>
<evidence type="ECO:0000256" key="1">
    <source>
        <dbReference type="SAM" id="Phobius"/>
    </source>
</evidence>
<evidence type="ECO:0000259" key="2">
    <source>
        <dbReference type="SMART" id="SM00014"/>
    </source>
</evidence>
<dbReference type="Pfam" id="PF14378">
    <property type="entry name" value="PAP2_3"/>
    <property type="match status" value="1"/>
</dbReference>
<reference evidence="3 4" key="1">
    <citation type="journal article" date="2011" name="J. Bacteriol.">
        <title>Genome sequence of 'Pedosphaera parvula' Ellin514, an aerobic Verrucomicrobial isolate from pasture soil.</title>
        <authorList>
            <person name="Kant R."/>
            <person name="van Passel M.W."/>
            <person name="Sangwan P."/>
            <person name="Palva A."/>
            <person name="Lucas S."/>
            <person name="Copeland A."/>
            <person name="Lapidus A."/>
            <person name="Glavina Del Rio T."/>
            <person name="Dalin E."/>
            <person name="Tice H."/>
            <person name="Bruce D."/>
            <person name="Goodwin L."/>
            <person name="Pitluck S."/>
            <person name="Chertkov O."/>
            <person name="Larimer F.W."/>
            <person name="Land M.L."/>
            <person name="Hauser L."/>
            <person name="Brettin T.S."/>
            <person name="Detter J.C."/>
            <person name="Han S."/>
            <person name="de Vos W.M."/>
            <person name="Janssen P.H."/>
            <person name="Smidt H."/>
        </authorList>
    </citation>
    <scope>NUCLEOTIDE SEQUENCE [LARGE SCALE GENOMIC DNA]</scope>
    <source>
        <strain evidence="3 4">Ellin514</strain>
    </source>
</reference>
<protein>
    <recommendedName>
        <fullName evidence="2">Phosphatidic acid phosphatase type 2/haloperoxidase domain-containing protein</fullName>
    </recommendedName>
</protein>
<name>B9XBJ9_PEDPL</name>
<dbReference type="GO" id="GO:0016020">
    <property type="term" value="C:membrane"/>
    <property type="evidence" value="ECO:0007669"/>
    <property type="project" value="UniProtKB-SubCell"/>
</dbReference>
<dbReference type="STRING" id="320771.Cflav_PD5519"/>
<keyword evidence="4" id="KW-1185">Reference proteome</keyword>
<keyword evidence="1" id="KW-1133">Transmembrane helix</keyword>
<dbReference type="SUPFAM" id="SSF48317">
    <property type="entry name" value="Acid phosphatase/Vanadium-dependent haloperoxidase"/>
    <property type="match status" value="1"/>
</dbReference>
<keyword evidence="1" id="KW-0812">Transmembrane</keyword>
<evidence type="ECO:0000313" key="4">
    <source>
        <dbReference type="Proteomes" id="UP000003688"/>
    </source>
</evidence>
<proteinExistence type="predicted"/>
<feature type="transmembrane region" description="Helical" evidence="1">
    <location>
        <begin position="12"/>
        <end position="34"/>
    </location>
</feature>
<dbReference type="Proteomes" id="UP000003688">
    <property type="component" value="Unassembled WGS sequence"/>
</dbReference>
<evidence type="ECO:0000313" key="3">
    <source>
        <dbReference type="EMBL" id="EEF62884.1"/>
    </source>
</evidence>
<dbReference type="AlphaFoldDB" id="B9XBJ9"/>
<comment type="caution">
    <text evidence="3">The sequence shown here is derived from an EMBL/GenBank/DDBJ whole genome shotgun (WGS) entry which is preliminary data.</text>
</comment>
<gene>
    <name evidence="3" type="ORF">Cflav_PD5519</name>
</gene>
<feature type="transmembrane region" description="Helical" evidence="1">
    <location>
        <begin position="153"/>
        <end position="176"/>
    </location>
</feature>
<feature type="transmembrane region" description="Helical" evidence="1">
    <location>
        <begin position="61"/>
        <end position="79"/>
    </location>
</feature>
<dbReference type="InterPro" id="IPR026841">
    <property type="entry name" value="Aur1/Ipt1"/>
</dbReference>
<dbReference type="EMBL" id="ABOX02000003">
    <property type="protein sequence ID" value="EEF62884.1"/>
    <property type="molecule type" value="Genomic_DNA"/>
</dbReference>
<sequence>MRFRYYTRMQFADRIIQLIISVFLIVGVYQFYFWCQRNHVAKPRELRSPIDDRIPYRPRWVWIYSFLYYPVIVAINWVVTSPRHYLYVVISFMFLLGLQMFFFTFFPVATPIEWRTCNARRGRSERFLAFVQTFDARSNSFPSMHTSVATLTALHLFPVFGPWAFAFPILIALSCLFTKQHYIIDLPAGALLGWVAFSCFKLIY</sequence>
<dbReference type="InterPro" id="IPR000326">
    <property type="entry name" value="PAP2/HPO"/>
</dbReference>
<feature type="domain" description="Phosphatidic acid phosphatase type 2/haloperoxidase" evidence="2">
    <location>
        <begin position="81"/>
        <end position="201"/>
    </location>
</feature>
<dbReference type="InterPro" id="IPR036938">
    <property type="entry name" value="PAP2/HPO_sf"/>
</dbReference>
<feature type="transmembrane region" description="Helical" evidence="1">
    <location>
        <begin position="183"/>
        <end position="203"/>
    </location>
</feature>
<organism evidence="3 4">
    <name type="scientific">Pedosphaera parvula (strain Ellin514)</name>
    <dbReference type="NCBI Taxonomy" id="320771"/>
    <lineage>
        <taxon>Bacteria</taxon>
        <taxon>Pseudomonadati</taxon>
        <taxon>Verrucomicrobiota</taxon>
        <taxon>Pedosphaerae</taxon>
        <taxon>Pedosphaerales</taxon>
        <taxon>Pedosphaeraceae</taxon>
        <taxon>Pedosphaera</taxon>
    </lineage>
</organism>